<dbReference type="Proteomes" id="UP000324767">
    <property type="component" value="Unassembled WGS sequence"/>
</dbReference>
<organism evidence="1 2">
    <name type="scientific">Lasallia pustulata</name>
    <dbReference type="NCBI Taxonomy" id="136370"/>
    <lineage>
        <taxon>Eukaryota</taxon>
        <taxon>Fungi</taxon>
        <taxon>Dikarya</taxon>
        <taxon>Ascomycota</taxon>
        <taxon>Pezizomycotina</taxon>
        <taxon>Lecanoromycetes</taxon>
        <taxon>OSLEUM clade</taxon>
        <taxon>Umbilicariomycetidae</taxon>
        <taxon>Umbilicariales</taxon>
        <taxon>Umbilicariaceae</taxon>
        <taxon>Lasallia</taxon>
    </lineage>
</organism>
<sequence>MNPPDHTATSDAELVARFNEEHRQQAAEHNEKMKNYRGTPIEAASAQQLIGTPRFAIAISGPHTLFLSEESYTLTVHLQYEPDSGTQPVTIRNGSVPGSGWVDDEVFLFYDTDGAALEHEFPDKNSDDNEVPVRAENGFSTIRPGETITRHIRIWLGWWFGLKAGGKYKLLMPHGYIGW</sequence>
<proteinExistence type="predicted"/>
<reference evidence="1 2" key="1">
    <citation type="submission" date="2019-09" db="EMBL/GenBank/DDBJ databases">
        <title>The hologenome of the rock-dwelling lichen Lasallia pustulata.</title>
        <authorList>
            <person name="Greshake Tzovaras B."/>
            <person name="Segers F."/>
            <person name="Bicker A."/>
            <person name="Dal Grande F."/>
            <person name="Otte J."/>
            <person name="Hankeln T."/>
            <person name="Schmitt I."/>
            <person name="Ebersberger I."/>
        </authorList>
    </citation>
    <scope>NUCLEOTIDE SEQUENCE [LARGE SCALE GENOMIC DNA]</scope>
    <source>
        <strain evidence="1">A1-1</strain>
    </source>
</reference>
<protein>
    <submittedName>
        <fullName evidence="1">Uncharacterized protein</fullName>
    </submittedName>
</protein>
<dbReference type="EMBL" id="VXIT01000002">
    <property type="protein sequence ID" value="KAA6414756.1"/>
    <property type="molecule type" value="Genomic_DNA"/>
</dbReference>
<gene>
    <name evidence="1" type="ORF">FRX48_01506</name>
</gene>
<accession>A0A5M8Q1C3</accession>
<name>A0A5M8Q1C3_9LECA</name>
<dbReference type="OrthoDB" id="10370108at2759"/>
<comment type="caution">
    <text evidence="1">The sequence shown here is derived from an EMBL/GenBank/DDBJ whole genome shotgun (WGS) entry which is preliminary data.</text>
</comment>
<evidence type="ECO:0000313" key="1">
    <source>
        <dbReference type="EMBL" id="KAA6414756.1"/>
    </source>
</evidence>
<evidence type="ECO:0000313" key="2">
    <source>
        <dbReference type="Proteomes" id="UP000324767"/>
    </source>
</evidence>
<dbReference type="AlphaFoldDB" id="A0A5M8Q1C3"/>